<protein>
    <submittedName>
        <fullName evidence="1">Phytoene/squalene synthase family protein</fullName>
    </submittedName>
</protein>
<dbReference type="Pfam" id="PF00494">
    <property type="entry name" value="SQS_PSY"/>
    <property type="match status" value="1"/>
</dbReference>
<name>A0A4Q9VI15_9HYPH</name>
<dbReference type="Gene3D" id="1.10.600.10">
    <property type="entry name" value="Farnesyl Diphosphate Synthase"/>
    <property type="match status" value="1"/>
</dbReference>
<dbReference type="SUPFAM" id="SSF48576">
    <property type="entry name" value="Terpenoid synthases"/>
    <property type="match status" value="1"/>
</dbReference>
<dbReference type="OrthoDB" id="9814909at2"/>
<dbReference type="PANTHER" id="PTHR31480">
    <property type="entry name" value="BIFUNCTIONAL LYCOPENE CYCLASE/PHYTOENE SYNTHASE"/>
    <property type="match status" value="1"/>
</dbReference>
<sequence>MTILSDPSDDTRLADAYAAAGDTVARLDKDRWLAALYAPASHRRHLHALWAFSAEIARIRDTVSDPLPGEVRARWWADMLAGRRGGEGEAHPVACCLLDTIRRFALPLDAFDRLIEARIFDLYDDPMGSTAELEAYCGDTSSALIRLGSLVLADGRDPGGAEVAGHAGVALALTGLLRAFPFHASRGQIFVPAEILERHRVDPATILAGRTTPGLLAALADVRARAREALAETRRLAATIPRSAVPLFLPVALVEPWLDRMDRPGYDPFRSVVELPQWRRQWRMWRAARRAETCAAPG</sequence>
<dbReference type="InterPro" id="IPR008949">
    <property type="entry name" value="Isoprenoid_synthase_dom_sf"/>
</dbReference>
<proteinExistence type="predicted"/>
<keyword evidence="2" id="KW-1185">Reference proteome</keyword>
<dbReference type="RefSeq" id="WP_131311121.1">
    <property type="nucleotide sequence ID" value="NZ_SJFN01000035.1"/>
</dbReference>
<dbReference type="GO" id="GO:0016765">
    <property type="term" value="F:transferase activity, transferring alkyl or aryl (other than methyl) groups"/>
    <property type="evidence" value="ECO:0007669"/>
    <property type="project" value="UniProtKB-ARBA"/>
</dbReference>
<dbReference type="AlphaFoldDB" id="A0A4Q9VI15"/>
<dbReference type="Proteomes" id="UP000292781">
    <property type="component" value="Unassembled WGS sequence"/>
</dbReference>
<organism evidence="1 2">
    <name type="scientific">Siculibacillus lacustris</name>
    <dbReference type="NCBI Taxonomy" id="1549641"/>
    <lineage>
        <taxon>Bacteria</taxon>
        <taxon>Pseudomonadati</taxon>
        <taxon>Pseudomonadota</taxon>
        <taxon>Alphaproteobacteria</taxon>
        <taxon>Hyphomicrobiales</taxon>
        <taxon>Ancalomicrobiaceae</taxon>
        <taxon>Siculibacillus</taxon>
    </lineage>
</organism>
<evidence type="ECO:0000313" key="2">
    <source>
        <dbReference type="Proteomes" id="UP000292781"/>
    </source>
</evidence>
<evidence type="ECO:0000313" key="1">
    <source>
        <dbReference type="EMBL" id="TBW34282.1"/>
    </source>
</evidence>
<dbReference type="InterPro" id="IPR002060">
    <property type="entry name" value="Squ/phyt_synthse"/>
</dbReference>
<comment type="caution">
    <text evidence="1">The sequence shown here is derived from an EMBL/GenBank/DDBJ whole genome shotgun (WGS) entry which is preliminary data.</text>
</comment>
<reference evidence="1 2" key="1">
    <citation type="submission" date="2019-02" db="EMBL/GenBank/DDBJ databases">
        <title>Siculibacillus lacustris gen. nov., sp. nov., a new rosette-forming bacterium isolated from a freshwater crater lake (Lake St. Ana, Romania).</title>
        <authorList>
            <person name="Felfoldi T."/>
            <person name="Marton Z."/>
            <person name="Szabo A."/>
            <person name="Mentes A."/>
            <person name="Boka K."/>
            <person name="Marialigeti K."/>
            <person name="Mathe I."/>
            <person name="Koncz M."/>
            <person name="Schumann P."/>
            <person name="Toth E."/>
        </authorList>
    </citation>
    <scope>NUCLEOTIDE SEQUENCE [LARGE SCALE GENOMIC DNA]</scope>
    <source>
        <strain evidence="1 2">SA-279</strain>
    </source>
</reference>
<dbReference type="EMBL" id="SJFN01000035">
    <property type="protein sequence ID" value="TBW34282.1"/>
    <property type="molecule type" value="Genomic_DNA"/>
</dbReference>
<gene>
    <name evidence="1" type="ORF">EYW49_18525</name>
</gene>
<accession>A0A4Q9VI15</accession>